<name>A0A1M6Z8I0_9BACT</name>
<reference evidence="2" key="1">
    <citation type="submission" date="2016-11" db="EMBL/GenBank/DDBJ databases">
        <authorList>
            <person name="Varghese N."/>
            <person name="Submissions S."/>
        </authorList>
    </citation>
    <scope>NUCLEOTIDE SEQUENCE [LARGE SCALE GENOMIC DNA]</scope>
    <source>
        <strain evidence="2">DSM 18569</strain>
    </source>
</reference>
<evidence type="ECO:0000313" key="2">
    <source>
        <dbReference type="Proteomes" id="UP000183947"/>
    </source>
</evidence>
<dbReference type="AlphaFoldDB" id="A0A1M6Z8I0"/>
<dbReference type="Proteomes" id="UP000183947">
    <property type="component" value="Unassembled WGS sequence"/>
</dbReference>
<evidence type="ECO:0000313" key="1">
    <source>
        <dbReference type="EMBL" id="SHL26766.1"/>
    </source>
</evidence>
<dbReference type="RefSeq" id="WP_073285265.1">
    <property type="nucleotide sequence ID" value="NZ_FRAS01000012.1"/>
</dbReference>
<dbReference type="EMBL" id="FRAS01000012">
    <property type="protein sequence ID" value="SHL26766.1"/>
    <property type="molecule type" value="Genomic_DNA"/>
</dbReference>
<organism evidence="1 2">
    <name type="scientific">Hymenobacter psychrotolerans DSM 18569</name>
    <dbReference type="NCBI Taxonomy" id="1121959"/>
    <lineage>
        <taxon>Bacteria</taxon>
        <taxon>Pseudomonadati</taxon>
        <taxon>Bacteroidota</taxon>
        <taxon>Cytophagia</taxon>
        <taxon>Cytophagales</taxon>
        <taxon>Hymenobacteraceae</taxon>
        <taxon>Hymenobacter</taxon>
    </lineage>
</organism>
<dbReference type="OrthoDB" id="1408849at2"/>
<accession>A0A1M6Z8I0</accession>
<gene>
    <name evidence="1" type="ORF">SAMN02746009_02456</name>
</gene>
<dbReference type="STRING" id="1121959.SAMN02746009_02456"/>
<evidence type="ECO:0008006" key="3">
    <source>
        <dbReference type="Google" id="ProtNLM"/>
    </source>
</evidence>
<sequence>MSLQTSAIIAEFGAYYINQGQNLQRLAKLLFRPSVTDSLLTPILTDETVYRAAKTLMTRVLQPFQKAYTPLASVTFTPVGIEQFKMKIDTAEYPDELEASWLGFLTGEGIDRKSWPFIRWYIEEYLIPQSNQDYELLEVYNGVYVAPTAGTPGAAGTSMNGLKKTINTHITAGRITPIVTGALETDPEALVEQLEQFADRIGQAYWSIPMQLAVSEQVQRRFLRGQERKYGKNTKVEGMLGDKINNTNITVVGLPSMSGANKIWCTPKANALVLGKRTGNQGKFQVENVDRQVKVYSDWSKGVGFIIPEIVYTNDQDLA</sequence>
<keyword evidence="2" id="KW-1185">Reference proteome</keyword>
<protein>
    <recommendedName>
        <fullName evidence="3">Phage major capsid protein E</fullName>
    </recommendedName>
</protein>
<proteinExistence type="predicted"/>